<dbReference type="Gene3D" id="2.40.10.10">
    <property type="entry name" value="Trypsin-like serine proteases"/>
    <property type="match status" value="2"/>
</dbReference>
<dbReference type="RefSeq" id="WP_140886636.1">
    <property type="nucleotide sequence ID" value="NZ_RCZP01000045.1"/>
</dbReference>
<keyword evidence="1" id="KW-0732">Signal</keyword>
<gene>
    <name evidence="3" type="ORF">EAH89_25980</name>
</gene>
<evidence type="ECO:0000313" key="3">
    <source>
        <dbReference type="EMBL" id="TPG45727.1"/>
    </source>
</evidence>
<evidence type="ECO:0000259" key="2">
    <source>
        <dbReference type="PROSITE" id="PS50240"/>
    </source>
</evidence>
<dbReference type="EMBL" id="RCZP01000045">
    <property type="protein sequence ID" value="TPG45727.1"/>
    <property type="molecule type" value="Genomic_DNA"/>
</dbReference>
<evidence type="ECO:0000313" key="4">
    <source>
        <dbReference type="Proteomes" id="UP000317078"/>
    </source>
</evidence>
<dbReference type="InterPro" id="IPR001254">
    <property type="entry name" value="Trypsin_dom"/>
</dbReference>
<dbReference type="PANTHER" id="PTHR15462">
    <property type="entry name" value="SERINE PROTEASE"/>
    <property type="match status" value="1"/>
</dbReference>
<dbReference type="AlphaFoldDB" id="A0A502F8Q0"/>
<organism evidence="3 4">
    <name type="scientific">Muricoccus nepalensis</name>
    <dbReference type="NCBI Taxonomy" id="1854500"/>
    <lineage>
        <taxon>Bacteria</taxon>
        <taxon>Pseudomonadati</taxon>
        <taxon>Pseudomonadota</taxon>
        <taxon>Alphaproteobacteria</taxon>
        <taxon>Acetobacterales</taxon>
        <taxon>Roseomonadaceae</taxon>
        <taxon>Muricoccus</taxon>
    </lineage>
</organism>
<dbReference type="Pfam" id="PF00089">
    <property type="entry name" value="Trypsin"/>
    <property type="match status" value="1"/>
</dbReference>
<dbReference type="InterPro" id="IPR018114">
    <property type="entry name" value="TRYPSIN_HIS"/>
</dbReference>
<dbReference type="SUPFAM" id="SSF50494">
    <property type="entry name" value="Trypsin-like serine proteases"/>
    <property type="match status" value="1"/>
</dbReference>
<protein>
    <submittedName>
        <fullName evidence="3">Protease</fullName>
    </submittedName>
</protein>
<dbReference type="PROSITE" id="PS50240">
    <property type="entry name" value="TRYPSIN_DOM"/>
    <property type="match status" value="1"/>
</dbReference>
<dbReference type="Proteomes" id="UP000317078">
    <property type="component" value="Unassembled WGS sequence"/>
</dbReference>
<accession>A0A502F8Q0</accession>
<comment type="caution">
    <text evidence="3">The sequence shown here is derived from an EMBL/GenBank/DDBJ whole genome shotgun (WGS) entry which is preliminary data.</text>
</comment>
<keyword evidence="3" id="KW-0378">Hydrolase</keyword>
<dbReference type="GO" id="GO:0004252">
    <property type="term" value="F:serine-type endopeptidase activity"/>
    <property type="evidence" value="ECO:0007669"/>
    <property type="project" value="InterPro"/>
</dbReference>
<sequence>MAAPSIPARPRFPARRGAVARLGAFLLLAGAPALAREPIIPPSELPGLGPADPRRPVDATAMPWAALGRVQTELGTRCTGTLVGPRTVLTAAHCLVAPRSGEWVRPTSVHFLLGYRQGAWKGEGRGVSFVTGPGFDPRTRSPASADWALVTLAAPLPAAPSLSLLPEDSPPGTPLLLGGYQQDRPEVLMADSACRVLGPARYEGRLVLVHDCAGTRGASGAPLLARRAEGGWGVAAIAVAVARSQAQGIAVPAAFLRQALERPGG</sequence>
<dbReference type="InterPro" id="IPR009003">
    <property type="entry name" value="Peptidase_S1_PA"/>
</dbReference>
<dbReference type="PANTHER" id="PTHR15462:SF8">
    <property type="entry name" value="SERINE PROTEASE"/>
    <property type="match status" value="1"/>
</dbReference>
<evidence type="ECO:0000256" key="1">
    <source>
        <dbReference type="ARBA" id="ARBA00022729"/>
    </source>
</evidence>
<keyword evidence="4" id="KW-1185">Reference proteome</keyword>
<dbReference type="OrthoDB" id="267336at2"/>
<dbReference type="InterPro" id="IPR043504">
    <property type="entry name" value="Peptidase_S1_PA_chymotrypsin"/>
</dbReference>
<name>A0A502F8Q0_9PROT</name>
<reference evidence="3 4" key="1">
    <citation type="journal article" date="2019" name="Environ. Microbiol.">
        <title>Species interactions and distinct microbial communities in high Arctic permafrost affected cryosols are associated with the CH4 and CO2 gas fluxes.</title>
        <authorList>
            <person name="Altshuler I."/>
            <person name="Hamel J."/>
            <person name="Turney S."/>
            <person name="Magnuson E."/>
            <person name="Levesque R."/>
            <person name="Greer C."/>
            <person name="Whyte L.G."/>
        </authorList>
    </citation>
    <scope>NUCLEOTIDE SEQUENCE [LARGE SCALE GENOMIC DNA]</scope>
    <source>
        <strain evidence="3 4">S9.3B</strain>
    </source>
</reference>
<dbReference type="PROSITE" id="PS00134">
    <property type="entry name" value="TRYPSIN_HIS"/>
    <property type="match status" value="1"/>
</dbReference>
<feature type="domain" description="Peptidase S1" evidence="2">
    <location>
        <begin position="27"/>
        <end position="257"/>
    </location>
</feature>
<dbReference type="GO" id="GO:0006508">
    <property type="term" value="P:proteolysis"/>
    <property type="evidence" value="ECO:0007669"/>
    <property type="project" value="UniProtKB-KW"/>
</dbReference>
<proteinExistence type="predicted"/>
<dbReference type="InterPro" id="IPR050966">
    <property type="entry name" value="Glutamyl_endopeptidase"/>
</dbReference>
<keyword evidence="3" id="KW-0645">Protease</keyword>